<name>A0A9R1IIG6_WHEAT</name>
<dbReference type="AlphaFoldDB" id="A0A9R1IIG6"/>
<sequence>LLERIRPATEDLKKKGIDFSMWFKPDNYPTDF</sequence>
<evidence type="ECO:0000313" key="1">
    <source>
        <dbReference type="EMBL" id="KAF7084058.1"/>
    </source>
</evidence>
<reference evidence="1" key="1">
    <citation type="journal article" date="2017" name="Gigascience">
        <title>The first near-complete assembly of the hexaploid bread wheat genome, Triticum aestivum.</title>
        <authorList>
            <person name="Zimin A.V."/>
            <person name="Puiu D."/>
            <person name="Hall R."/>
            <person name="Kingan S."/>
            <person name="Clavijo B.J."/>
            <person name="Salzberg S.L."/>
        </authorList>
    </citation>
    <scope>NUCLEOTIDE SEQUENCE</scope>
    <source>
        <tissue evidence="1">Leaf</tissue>
    </source>
</reference>
<comment type="caution">
    <text evidence="1">The sequence shown here is derived from an EMBL/GenBank/DDBJ whole genome shotgun (WGS) entry which is preliminary data.</text>
</comment>
<gene>
    <name evidence="1" type="ORF">CFC21_087751</name>
</gene>
<dbReference type="EMBL" id="CM022227">
    <property type="protein sequence ID" value="KAF7084058.1"/>
    <property type="molecule type" value="Genomic_DNA"/>
</dbReference>
<organism evidence="1">
    <name type="scientific">Triticum aestivum</name>
    <name type="common">Wheat</name>
    <dbReference type="NCBI Taxonomy" id="4565"/>
    <lineage>
        <taxon>Eukaryota</taxon>
        <taxon>Viridiplantae</taxon>
        <taxon>Streptophyta</taxon>
        <taxon>Embryophyta</taxon>
        <taxon>Tracheophyta</taxon>
        <taxon>Spermatophyta</taxon>
        <taxon>Magnoliopsida</taxon>
        <taxon>Liliopsida</taxon>
        <taxon>Poales</taxon>
        <taxon>Poaceae</taxon>
        <taxon>BOP clade</taxon>
        <taxon>Pooideae</taxon>
        <taxon>Triticodae</taxon>
        <taxon>Triticeae</taxon>
        <taxon>Triticinae</taxon>
        <taxon>Triticum</taxon>
    </lineage>
</organism>
<protein>
    <submittedName>
        <fullName evidence="1">Uncharacterized protein</fullName>
    </submittedName>
</protein>
<dbReference type="Proteomes" id="UP000815260">
    <property type="component" value="Chromosome 6B"/>
</dbReference>
<feature type="non-terminal residue" evidence="1">
    <location>
        <position position="1"/>
    </location>
</feature>
<reference evidence="1" key="2">
    <citation type="submission" date="2020-03" db="EMBL/GenBank/DDBJ databases">
        <title>The second near-complete assembly of the hexaploid bread wheat (Triticum aestivum) genome.</title>
        <authorList>
            <person name="Zimin A.V."/>
            <person name="Puiu D."/>
            <person name="Shumante A."/>
            <person name="Alonge M."/>
            <person name="Salzberg S.L."/>
        </authorList>
    </citation>
    <scope>NUCLEOTIDE SEQUENCE</scope>
    <source>
        <tissue evidence="1">Leaf</tissue>
    </source>
</reference>
<proteinExistence type="predicted"/>
<dbReference type="OrthoDB" id="1692085at2759"/>
<accession>A0A9R1IIG6</accession>